<accession>A0A8X6P127</accession>
<sequence>MSFLAKGTKQDLINPTEELGVNVESTLRTTYTVYHDYVPQTQQKPCYQDKRKPYHLQGQIRSQPHKYESFGQNKNQGAREISGLTSHFGDCVHDNLFDQNNKHIETFELKEDKEQL</sequence>
<keyword evidence="2" id="KW-1185">Reference proteome</keyword>
<dbReference type="EMBL" id="BMAW01015652">
    <property type="protein sequence ID" value="GFT44942.1"/>
    <property type="molecule type" value="Genomic_DNA"/>
</dbReference>
<reference evidence="1" key="1">
    <citation type="submission" date="2020-08" db="EMBL/GenBank/DDBJ databases">
        <title>Multicomponent nature underlies the extraordinary mechanical properties of spider dragline silk.</title>
        <authorList>
            <person name="Kono N."/>
            <person name="Nakamura H."/>
            <person name="Mori M."/>
            <person name="Yoshida Y."/>
            <person name="Ohtoshi R."/>
            <person name="Malay A.D."/>
            <person name="Moran D.A.P."/>
            <person name="Tomita M."/>
            <person name="Numata K."/>
            <person name="Arakawa K."/>
        </authorList>
    </citation>
    <scope>NUCLEOTIDE SEQUENCE</scope>
</reference>
<evidence type="ECO:0000313" key="2">
    <source>
        <dbReference type="Proteomes" id="UP000887013"/>
    </source>
</evidence>
<comment type="caution">
    <text evidence="1">The sequence shown here is derived from an EMBL/GenBank/DDBJ whole genome shotgun (WGS) entry which is preliminary data.</text>
</comment>
<gene>
    <name evidence="1" type="ORF">NPIL_415741</name>
</gene>
<name>A0A8X6P127_NEPPI</name>
<evidence type="ECO:0000313" key="1">
    <source>
        <dbReference type="EMBL" id="GFT44942.1"/>
    </source>
</evidence>
<dbReference type="Proteomes" id="UP000887013">
    <property type="component" value="Unassembled WGS sequence"/>
</dbReference>
<organism evidence="1 2">
    <name type="scientific">Nephila pilipes</name>
    <name type="common">Giant wood spider</name>
    <name type="synonym">Nephila maculata</name>
    <dbReference type="NCBI Taxonomy" id="299642"/>
    <lineage>
        <taxon>Eukaryota</taxon>
        <taxon>Metazoa</taxon>
        <taxon>Ecdysozoa</taxon>
        <taxon>Arthropoda</taxon>
        <taxon>Chelicerata</taxon>
        <taxon>Arachnida</taxon>
        <taxon>Araneae</taxon>
        <taxon>Araneomorphae</taxon>
        <taxon>Entelegynae</taxon>
        <taxon>Araneoidea</taxon>
        <taxon>Nephilidae</taxon>
        <taxon>Nephila</taxon>
    </lineage>
</organism>
<protein>
    <submittedName>
        <fullName evidence="1">Uncharacterized protein</fullName>
    </submittedName>
</protein>
<proteinExistence type="predicted"/>
<dbReference type="AlphaFoldDB" id="A0A8X6P127"/>